<dbReference type="SUPFAM" id="SSF52833">
    <property type="entry name" value="Thioredoxin-like"/>
    <property type="match status" value="1"/>
</dbReference>
<dbReference type="InterPro" id="IPR036249">
    <property type="entry name" value="Thioredoxin-like_sf"/>
</dbReference>
<dbReference type="PANTHER" id="PTHR13887:SF55">
    <property type="entry name" value="SLR0313 PROTEIN"/>
    <property type="match status" value="1"/>
</dbReference>
<evidence type="ECO:0000256" key="1">
    <source>
        <dbReference type="ARBA" id="ARBA00005791"/>
    </source>
</evidence>
<comment type="caution">
    <text evidence="3">The sequence shown here is derived from an EMBL/GenBank/DDBJ whole genome shotgun (WGS) entry which is preliminary data.</text>
</comment>
<protein>
    <submittedName>
        <fullName evidence="3">DsbA family protein</fullName>
    </submittedName>
</protein>
<name>A0ABW5XRG8_9SPHI</name>
<evidence type="ECO:0000313" key="3">
    <source>
        <dbReference type="EMBL" id="MFD2865521.1"/>
    </source>
</evidence>
<reference evidence="4" key="1">
    <citation type="journal article" date="2019" name="Int. J. Syst. Evol. Microbiol.">
        <title>The Global Catalogue of Microorganisms (GCM) 10K type strain sequencing project: providing services to taxonomists for standard genome sequencing and annotation.</title>
        <authorList>
            <consortium name="The Broad Institute Genomics Platform"/>
            <consortium name="The Broad Institute Genome Sequencing Center for Infectious Disease"/>
            <person name="Wu L."/>
            <person name="Ma J."/>
        </authorList>
    </citation>
    <scope>NUCLEOTIDE SEQUENCE [LARGE SCALE GENOMIC DNA]</scope>
    <source>
        <strain evidence="4">KCTC 52232</strain>
    </source>
</reference>
<dbReference type="Gene3D" id="3.40.30.10">
    <property type="entry name" value="Glutaredoxin"/>
    <property type="match status" value="1"/>
</dbReference>
<comment type="similarity">
    <text evidence="1">Belongs to the thioredoxin family. DsbA subfamily.</text>
</comment>
<dbReference type="RefSeq" id="WP_377127980.1">
    <property type="nucleotide sequence ID" value="NZ_JBHUON010000014.1"/>
</dbReference>
<accession>A0ABW5XRG8</accession>
<keyword evidence="4" id="KW-1185">Reference proteome</keyword>
<dbReference type="Proteomes" id="UP001597601">
    <property type="component" value="Unassembled WGS sequence"/>
</dbReference>
<evidence type="ECO:0000259" key="2">
    <source>
        <dbReference type="Pfam" id="PF13462"/>
    </source>
</evidence>
<dbReference type="InterPro" id="IPR012336">
    <property type="entry name" value="Thioredoxin-like_fold"/>
</dbReference>
<dbReference type="PANTHER" id="PTHR13887">
    <property type="entry name" value="GLUTATHIONE S-TRANSFERASE KAPPA"/>
    <property type="match status" value="1"/>
</dbReference>
<proteinExistence type="inferred from homology"/>
<evidence type="ECO:0000313" key="4">
    <source>
        <dbReference type="Proteomes" id="UP001597601"/>
    </source>
</evidence>
<sequence>MGIRLTNAVTKLDHIAGTKTAPIQLLEYGDYQCSSCGDSYWVVKKVLQGMGDGLCFVFRNFPLTDMHPDAFGAAMAAEAAAFQNKFWGMYDLLYQNQANLKGDELFVYAKEIGLDMDQFEQDIQSQKLISLIENQIEDGLESGVSGTPAFYINGEKYDGDWDGDELIRYLRTVE</sequence>
<dbReference type="EMBL" id="JBHUON010000014">
    <property type="protein sequence ID" value="MFD2865521.1"/>
    <property type="molecule type" value="Genomic_DNA"/>
</dbReference>
<gene>
    <name evidence="3" type="ORF">ACFSYC_12545</name>
</gene>
<feature type="domain" description="Thioredoxin-like fold" evidence="2">
    <location>
        <begin position="13"/>
        <end position="168"/>
    </location>
</feature>
<dbReference type="Pfam" id="PF13462">
    <property type="entry name" value="Thioredoxin_4"/>
    <property type="match status" value="1"/>
</dbReference>
<organism evidence="3 4">
    <name type="scientific">Mucilaginibacter antarcticus</name>
    <dbReference type="NCBI Taxonomy" id="1855725"/>
    <lineage>
        <taxon>Bacteria</taxon>
        <taxon>Pseudomonadati</taxon>
        <taxon>Bacteroidota</taxon>
        <taxon>Sphingobacteriia</taxon>
        <taxon>Sphingobacteriales</taxon>
        <taxon>Sphingobacteriaceae</taxon>
        <taxon>Mucilaginibacter</taxon>
    </lineage>
</organism>